<accession>A0A1R4JB70</accession>
<gene>
    <name evidence="6" type="ORF">FM114_06500</name>
</gene>
<feature type="signal peptide" evidence="3">
    <location>
        <begin position="1"/>
        <end position="32"/>
    </location>
</feature>
<feature type="compositionally biased region" description="Gly residues" evidence="1">
    <location>
        <begin position="566"/>
        <end position="584"/>
    </location>
</feature>
<feature type="chain" id="PRO_5013068605" description="DUF2207 domain-containing protein" evidence="3">
    <location>
        <begin position="33"/>
        <end position="584"/>
    </location>
</feature>
<keyword evidence="3" id="KW-0732">Signal</keyword>
<evidence type="ECO:0008006" key="8">
    <source>
        <dbReference type="Google" id="ProtNLM"/>
    </source>
</evidence>
<dbReference type="EMBL" id="FUKQ01000025">
    <property type="protein sequence ID" value="SJN29184.1"/>
    <property type="molecule type" value="Genomic_DNA"/>
</dbReference>
<feature type="transmembrane region" description="Helical" evidence="2">
    <location>
        <begin position="411"/>
        <end position="433"/>
    </location>
</feature>
<feature type="region of interest" description="Disordered" evidence="1">
    <location>
        <begin position="560"/>
        <end position="584"/>
    </location>
</feature>
<protein>
    <recommendedName>
        <fullName evidence="8">DUF2207 domain-containing protein</fullName>
    </recommendedName>
</protein>
<evidence type="ECO:0000313" key="6">
    <source>
        <dbReference type="EMBL" id="SJN29184.1"/>
    </source>
</evidence>
<dbReference type="RefSeq" id="WP_094764369.1">
    <property type="nucleotide sequence ID" value="NZ_FUKQ01000025.1"/>
</dbReference>
<feature type="transmembrane region" description="Helical" evidence="2">
    <location>
        <begin position="260"/>
        <end position="277"/>
    </location>
</feature>
<evidence type="ECO:0000256" key="2">
    <source>
        <dbReference type="SAM" id="Phobius"/>
    </source>
</evidence>
<feature type="transmembrane region" description="Helical" evidence="2">
    <location>
        <begin position="439"/>
        <end position="458"/>
    </location>
</feature>
<keyword evidence="7" id="KW-1185">Reference proteome</keyword>
<dbReference type="AlphaFoldDB" id="A0A1R4JB70"/>
<evidence type="ECO:0000259" key="5">
    <source>
        <dbReference type="Pfam" id="PF20990"/>
    </source>
</evidence>
<feature type="domain" description="DUF2207" evidence="4">
    <location>
        <begin position="43"/>
        <end position="231"/>
    </location>
</feature>
<dbReference type="Pfam" id="PF20990">
    <property type="entry name" value="DUF2207_C"/>
    <property type="match status" value="1"/>
</dbReference>
<dbReference type="STRING" id="1255658.FM114_06500"/>
<reference evidence="6 7" key="1">
    <citation type="submission" date="2017-02" db="EMBL/GenBank/DDBJ databases">
        <authorList>
            <person name="Peterson S.W."/>
        </authorList>
    </citation>
    <scope>NUCLEOTIDE SEQUENCE [LARGE SCALE GENOMIC DNA]</scope>
    <source>
        <strain evidence="6 7">LSP_Lj1</strain>
    </source>
</reference>
<evidence type="ECO:0000256" key="3">
    <source>
        <dbReference type="SAM" id="SignalP"/>
    </source>
</evidence>
<dbReference type="Proteomes" id="UP000188342">
    <property type="component" value="Unassembled WGS sequence"/>
</dbReference>
<evidence type="ECO:0000256" key="1">
    <source>
        <dbReference type="SAM" id="MobiDB-lite"/>
    </source>
</evidence>
<organism evidence="6 7">
    <name type="scientific">Luteococcus japonicus LSP_Lj1</name>
    <dbReference type="NCBI Taxonomy" id="1255658"/>
    <lineage>
        <taxon>Bacteria</taxon>
        <taxon>Bacillati</taxon>
        <taxon>Actinomycetota</taxon>
        <taxon>Actinomycetes</taxon>
        <taxon>Propionibacteriales</taxon>
        <taxon>Propionibacteriaceae</taxon>
        <taxon>Luteococcus</taxon>
    </lineage>
</organism>
<dbReference type="Pfam" id="PF09972">
    <property type="entry name" value="DUF2207"/>
    <property type="match status" value="1"/>
</dbReference>
<keyword evidence="2" id="KW-0812">Transmembrane</keyword>
<evidence type="ECO:0000259" key="4">
    <source>
        <dbReference type="Pfam" id="PF09972"/>
    </source>
</evidence>
<feature type="domain" description="Predicted membrane protein YciQ-like C-terminal" evidence="5">
    <location>
        <begin position="294"/>
        <end position="515"/>
    </location>
</feature>
<name>A0A1R4JB70_9ACTN</name>
<dbReference type="InterPro" id="IPR018702">
    <property type="entry name" value="DUF2207"/>
</dbReference>
<dbReference type="InterPro" id="IPR048389">
    <property type="entry name" value="YciQ-like_C"/>
</dbReference>
<evidence type="ECO:0000313" key="7">
    <source>
        <dbReference type="Proteomes" id="UP000188342"/>
    </source>
</evidence>
<proteinExistence type="predicted"/>
<keyword evidence="2" id="KW-1133">Transmembrane helix</keyword>
<keyword evidence="2" id="KW-0472">Membrane</keyword>
<sequence length="584" mass="62742">MHHPRLHHLVSALFAVLLALGGLLAAAGPAHADDDPPSSWHLTRHDTRITVDEQGVGKAVTTIDFDFSDDEGHGPFVVFTGRTAVANEPDLWRMTPVTIDEVTSPTGAPTDLKIESEPAGLKVRIGHRDREVQGLQTYVIRYTIRGLVEPNQKDSHLDEFNWSVVGTGWQVPIDEATATITVPGAVKLAKCFQGKKYDKPCEASADSTSSGSTVHYRATGLKEGRGMQVVAGSPAGTYSDVVVEKTHRYRWGNTFGGNPLAAGIGALLAALGSVGLWKGTRRGSDYDEVVAVRFNPPSGMRPGEAGYLLKGMTSNRDVVATLVDLAVRGHLRIEPTGKKSFTFERLGDPTPLARHEQELLQDFFGGASTITTEEMKKRKRFTGFMGRQQTSLRSQATQYGWFSKSPVSTTLTVVLVGVFLLLALVAATVVAALRGWGMLPVLLVVPALLLFFLTSRFIRRSEQGKATLRETRGFKLYLETAEASQIRFEEDVDIFSRYLPWAIAFDVADRWVKVFQQLADEGRYDMGAAAWYVGGTDFGMSSFDGLGTIDSAMSASLSSASSSSSGGSGGGGGGGFGGGGGGGW</sequence>